<accession>A0A0G1USD6</accession>
<feature type="compositionally biased region" description="Polar residues" evidence="1">
    <location>
        <begin position="43"/>
        <end position="54"/>
    </location>
</feature>
<keyword evidence="2" id="KW-0812">Transmembrane</keyword>
<feature type="transmembrane region" description="Helical" evidence="2">
    <location>
        <begin position="120"/>
        <end position="137"/>
    </location>
</feature>
<sequence length="157" mass="16835">MADYQILTCPNCNGVGCPTCQGTGKVRVAADQLQKLKSMVGQLSPQTTGSSSEVTAGFQPEPTPARWREPSGPGIIQTLTGLNQSTLSTTVSGLIAFSFLSILSGAAYASLYFLKTLKPFLFGLVTLLTLIGTRLAWTRPFFKLQEPNDFLSAIKTQ</sequence>
<dbReference type="EMBL" id="LCNT01000008">
    <property type="protein sequence ID" value="KKU60635.1"/>
    <property type="molecule type" value="Genomic_DNA"/>
</dbReference>
<evidence type="ECO:0000313" key="3">
    <source>
        <dbReference type="EMBL" id="KKU60635.1"/>
    </source>
</evidence>
<reference evidence="3 4" key="1">
    <citation type="journal article" date="2015" name="Nature">
        <title>rRNA introns, odd ribosomes, and small enigmatic genomes across a large radiation of phyla.</title>
        <authorList>
            <person name="Brown C.T."/>
            <person name="Hug L.A."/>
            <person name="Thomas B.C."/>
            <person name="Sharon I."/>
            <person name="Castelle C.J."/>
            <person name="Singh A."/>
            <person name="Wilkins M.J."/>
            <person name="Williams K.H."/>
            <person name="Banfield J.F."/>
        </authorList>
    </citation>
    <scope>NUCLEOTIDE SEQUENCE [LARGE SCALE GENOMIC DNA]</scope>
</reference>
<evidence type="ECO:0000256" key="2">
    <source>
        <dbReference type="SAM" id="Phobius"/>
    </source>
</evidence>
<keyword evidence="2" id="KW-0472">Membrane</keyword>
<feature type="region of interest" description="Disordered" evidence="1">
    <location>
        <begin position="43"/>
        <end position="66"/>
    </location>
</feature>
<name>A0A0G1USD6_9BACT</name>
<feature type="transmembrane region" description="Helical" evidence="2">
    <location>
        <begin position="94"/>
        <end position="114"/>
    </location>
</feature>
<keyword evidence="2" id="KW-1133">Transmembrane helix</keyword>
<organism evidence="3 4">
    <name type="scientific">Candidatus Beckwithbacteria bacterium GW2011_GWB1_47_15</name>
    <dbReference type="NCBI Taxonomy" id="1618371"/>
    <lineage>
        <taxon>Bacteria</taxon>
        <taxon>Candidatus Beckwithiibacteriota</taxon>
    </lineage>
</organism>
<dbReference type="AlphaFoldDB" id="A0A0G1USD6"/>
<protein>
    <submittedName>
        <fullName evidence="3">Uncharacterized protein</fullName>
    </submittedName>
</protein>
<comment type="caution">
    <text evidence="3">The sequence shown here is derived from an EMBL/GenBank/DDBJ whole genome shotgun (WGS) entry which is preliminary data.</text>
</comment>
<evidence type="ECO:0000313" key="4">
    <source>
        <dbReference type="Proteomes" id="UP000033860"/>
    </source>
</evidence>
<evidence type="ECO:0000256" key="1">
    <source>
        <dbReference type="SAM" id="MobiDB-lite"/>
    </source>
</evidence>
<gene>
    <name evidence="3" type="ORF">UX85_C0008G0009</name>
</gene>
<dbReference type="Proteomes" id="UP000033860">
    <property type="component" value="Unassembled WGS sequence"/>
</dbReference>
<proteinExistence type="predicted"/>